<dbReference type="Proteomes" id="UP000736335">
    <property type="component" value="Unassembled WGS sequence"/>
</dbReference>
<evidence type="ECO:0000313" key="1">
    <source>
        <dbReference type="EMBL" id="KAF9788728.1"/>
    </source>
</evidence>
<proteinExistence type="predicted"/>
<accession>A0A9P6HJV7</accession>
<organism evidence="1 2">
    <name type="scientific">Thelephora terrestris</name>
    <dbReference type="NCBI Taxonomy" id="56493"/>
    <lineage>
        <taxon>Eukaryota</taxon>
        <taxon>Fungi</taxon>
        <taxon>Dikarya</taxon>
        <taxon>Basidiomycota</taxon>
        <taxon>Agaricomycotina</taxon>
        <taxon>Agaricomycetes</taxon>
        <taxon>Thelephorales</taxon>
        <taxon>Thelephoraceae</taxon>
        <taxon>Thelephora</taxon>
    </lineage>
</organism>
<sequence>MVLGLKVGYPANLAEKLDVGDWQPSLGSSPPCCPTPTKPTRHRFITRETLKIIRALNDVTICIRSLLFSKSHPLSPPLSPSQSIIACPARSLLDTAPCQLIESRNSVWHPDAGVRSQAAGLALIENNTDAESLHTVRRIQNNPIRRFSARLAQLVTDLDSSSVDSRMVGDGQEDCHQKITRPWMDGGDLSHGRPSLPACRVLWLWNSLITCTTCVSPSELGEPSFRREFETMLNFSWDSMIPDNISAKPGKILSLSRYGRLRVGSGSRVSSDS</sequence>
<reference evidence="1" key="2">
    <citation type="submission" date="2020-11" db="EMBL/GenBank/DDBJ databases">
        <authorList>
            <consortium name="DOE Joint Genome Institute"/>
            <person name="Kuo A."/>
            <person name="Miyauchi S."/>
            <person name="Kiss E."/>
            <person name="Drula E."/>
            <person name="Kohler A."/>
            <person name="Sanchez-Garcia M."/>
            <person name="Andreopoulos B."/>
            <person name="Barry K.W."/>
            <person name="Bonito G."/>
            <person name="Buee M."/>
            <person name="Carver A."/>
            <person name="Chen C."/>
            <person name="Cichocki N."/>
            <person name="Clum A."/>
            <person name="Culley D."/>
            <person name="Crous P.W."/>
            <person name="Fauchery L."/>
            <person name="Girlanda M."/>
            <person name="Hayes R."/>
            <person name="Keri Z."/>
            <person name="Labutti K."/>
            <person name="Lipzen A."/>
            <person name="Lombard V."/>
            <person name="Magnuson J."/>
            <person name="Maillard F."/>
            <person name="Morin E."/>
            <person name="Murat C."/>
            <person name="Nolan M."/>
            <person name="Ohm R."/>
            <person name="Pangilinan J."/>
            <person name="Pereira M."/>
            <person name="Perotto S."/>
            <person name="Peter M."/>
            <person name="Riley R."/>
            <person name="Sitrit Y."/>
            <person name="Stielow B."/>
            <person name="Szollosi G."/>
            <person name="Zifcakova L."/>
            <person name="Stursova M."/>
            <person name="Spatafora J.W."/>
            <person name="Tedersoo L."/>
            <person name="Vaario L.-M."/>
            <person name="Yamada A."/>
            <person name="Yan M."/>
            <person name="Wang P."/>
            <person name="Xu J."/>
            <person name="Bruns T."/>
            <person name="Baldrian P."/>
            <person name="Vilgalys R."/>
            <person name="Henrissat B."/>
            <person name="Grigoriev I.V."/>
            <person name="Hibbett D."/>
            <person name="Nagy L.G."/>
            <person name="Martin F.M."/>
        </authorList>
    </citation>
    <scope>NUCLEOTIDE SEQUENCE</scope>
    <source>
        <strain evidence="1">UH-Tt-Lm1</strain>
    </source>
</reference>
<reference evidence="1" key="1">
    <citation type="journal article" date="2020" name="Nat. Commun.">
        <title>Large-scale genome sequencing of mycorrhizal fungi provides insights into the early evolution of symbiotic traits.</title>
        <authorList>
            <person name="Miyauchi S."/>
            <person name="Kiss E."/>
            <person name="Kuo A."/>
            <person name="Drula E."/>
            <person name="Kohler A."/>
            <person name="Sanchez-Garcia M."/>
            <person name="Morin E."/>
            <person name="Andreopoulos B."/>
            <person name="Barry K.W."/>
            <person name="Bonito G."/>
            <person name="Buee M."/>
            <person name="Carver A."/>
            <person name="Chen C."/>
            <person name="Cichocki N."/>
            <person name="Clum A."/>
            <person name="Culley D."/>
            <person name="Crous P.W."/>
            <person name="Fauchery L."/>
            <person name="Girlanda M."/>
            <person name="Hayes R.D."/>
            <person name="Keri Z."/>
            <person name="LaButti K."/>
            <person name="Lipzen A."/>
            <person name="Lombard V."/>
            <person name="Magnuson J."/>
            <person name="Maillard F."/>
            <person name="Murat C."/>
            <person name="Nolan M."/>
            <person name="Ohm R.A."/>
            <person name="Pangilinan J."/>
            <person name="Pereira M.F."/>
            <person name="Perotto S."/>
            <person name="Peter M."/>
            <person name="Pfister S."/>
            <person name="Riley R."/>
            <person name="Sitrit Y."/>
            <person name="Stielow J.B."/>
            <person name="Szollosi G."/>
            <person name="Zifcakova L."/>
            <person name="Stursova M."/>
            <person name="Spatafora J.W."/>
            <person name="Tedersoo L."/>
            <person name="Vaario L.M."/>
            <person name="Yamada A."/>
            <person name="Yan M."/>
            <person name="Wang P."/>
            <person name="Xu J."/>
            <person name="Bruns T."/>
            <person name="Baldrian P."/>
            <person name="Vilgalys R."/>
            <person name="Dunand C."/>
            <person name="Henrissat B."/>
            <person name="Grigoriev I.V."/>
            <person name="Hibbett D."/>
            <person name="Nagy L.G."/>
            <person name="Martin F.M."/>
        </authorList>
    </citation>
    <scope>NUCLEOTIDE SEQUENCE</scope>
    <source>
        <strain evidence="1">UH-Tt-Lm1</strain>
    </source>
</reference>
<dbReference type="EMBL" id="WIUZ02000004">
    <property type="protein sequence ID" value="KAF9788728.1"/>
    <property type="molecule type" value="Genomic_DNA"/>
</dbReference>
<evidence type="ECO:0000313" key="2">
    <source>
        <dbReference type="Proteomes" id="UP000736335"/>
    </source>
</evidence>
<comment type="caution">
    <text evidence="1">The sequence shown here is derived from an EMBL/GenBank/DDBJ whole genome shotgun (WGS) entry which is preliminary data.</text>
</comment>
<protein>
    <submittedName>
        <fullName evidence="1">Uncharacterized protein</fullName>
    </submittedName>
</protein>
<dbReference type="AlphaFoldDB" id="A0A9P6HJV7"/>
<gene>
    <name evidence="1" type="ORF">BJ322DRAFT_1209707</name>
</gene>
<name>A0A9P6HJV7_9AGAM</name>
<keyword evidence="2" id="KW-1185">Reference proteome</keyword>